<dbReference type="AlphaFoldDB" id="A0A060XZM1"/>
<accession>A0A060XZM1</accession>
<evidence type="ECO:0000313" key="2">
    <source>
        <dbReference type="EMBL" id="CDQ84921.1"/>
    </source>
</evidence>
<organism evidence="2 3">
    <name type="scientific">Oncorhynchus mykiss</name>
    <name type="common">Rainbow trout</name>
    <name type="synonym">Salmo gairdneri</name>
    <dbReference type="NCBI Taxonomy" id="8022"/>
    <lineage>
        <taxon>Eukaryota</taxon>
        <taxon>Metazoa</taxon>
        <taxon>Chordata</taxon>
        <taxon>Craniata</taxon>
        <taxon>Vertebrata</taxon>
        <taxon>Euteleostomi</taxon>
        <taxon>Actinopterygii</taxon>
        <taxon>Neopterygii</taxon>
        <taxon>Teleostei</taxon>
        <taxon>Protacanthopterygii</taxon>
        <taxon>Salmoniformes</taxon>
        <taxon>Salmonidae</taxon>
        <taxon>Salmoninae</taxon>
        <taxon>Oncorhynchus</taxon>
    </lineage>
</organism>
<protein>
    <submittedName>
        <fullName evidence="2">Uncharacterized protein</fullName>
    </submittedName>
</protein>
<dbReference type="PaxDb" id="8022-A0A060XZM1"/>
<gene>
    <name evidence="2" type="ORF">GSONMT00006228001</name>
</gene>
<dbReference type="Proteomes" id="UP000193380">
    <property type="component" value="Unassembled WGS sequence"/>
</dbReference>
<reference evidence="2" key="1">
    <citation type="journal article" date="2014" name="Nat. Commun.">
        <title>The rainbow trout genome provides novel insights into evolution after whole-genome duplication in vertebrates.</title>
        <authorList>
            <person name="Berthelot C."/>
            <person name="Brunet F."/>
            <person name="Chalopin D."/>
            <person name="Juanchich A."/>
            <person name="Bernard M."/>
            <person name="Noel B."/>
            <person name="Bento P."/>
            <person name="Da Silva C."/>
            <person name="Labadie K."/>
            <person name="Alberti A."/>
            <person name="Aury J.M."/>
            <person name="Louis A."/>
            <person name="Dehais P."/>
            <person name="Bardou P."/>
            <person name="Montfort J."/>
            <person name="Klopp C."/>
            <person name="Cabau C."/>
            <person name="Gaspin C."/>
            <person name="Thorgaard G.H."/>
            <person name="Boussaha M."/>
            <person name="Quillet E."/>
            <person name="Guyomard R."/>
            <person name="Galiana D."/>
            <person name="Bobe J."/>
            <person name="Volff J.N."/>
            <person name="Genet C."/>
            <person name="Wincker P."/>
            <person name="Jaillon O."/>
            <person name="Roest Crollius H."/>
            <person name="Guiguen Y."/>
        </authorList>
    </citation>
    <scope>NUCLEOTIDE SEQUENCE [LARGE SCALE GENOMIC DNA]</scope>
</reference>
<dbReference type="EMBL" id="FR906598">
    <property type="protein sequence ID" value="CDQ84921.1"/>
    <property type="molecule type" value="Genomic_DNA"/>
</dbReference>
<feature type="region of interest" description="Disordered" evidence="1">
    <location>
        <begin position="49"/>
        <end position="73"/>
    </location>
</feature>
<proteinExistence type="predicted"/>
<reference evidence="2" key="2">
    <citation type="submission" date="2014-03" db="EMBL/GenBank/DDBJ databases">
        <authorList>
            <person name="Genoscope - CEA"/>
        </authorList>
    </citation>
    <scope>NUCLEOTIDE SEQUENCE</scope>
</reference>
<name>A0A060XZM1_ONCMY</name>
<evidence type="ECO:0000256" key="1">
    <source>
        <dbReference type="SAM" id="MobiDB-lite"/>
    </source>
</evidence>
<sequence>MSFELAFRSRVAFIMETLTATAVQDICQFMEETYAALRVEMLQEQNRSSRTKLQVMENSKGKEKPAKSMESVQEDGFRNFPVVEQILNEQEANGLWLEGHLTVEDKGPPSLVSEEEQPLQIFGQMTDKVSGACALAADFCKGRYVSQRRGPDIFN</sequence>
<evidence type="ECO:0000313" key="3">
    <source>
        <dbReference type="Proteomes" id="UP000193380"/>
    </source>
</evidence>